<dbReference type="InterPro" id="IPR013785">
    <property type="entry name" value="Aldolase_TIM"/>
</dbReference>
<keyword evidence="3" id="KW-0288">FMN</keyword>
<dbReference type="Proteomes" id="UP001107558">
    <property type="component" value="Chromosome 3"/>
</dbReference>
<dbReference type="SUPFAM" id="SSF51395">
    <property type="entry name" value="FMN-linked oxidoreductases"/>
    <property type="match status" value="1"/>
</dbReference>
<dbReference type="GO" id="GO:0017150">
    <property type="term" value="F:tRNA dihydrouridine synthase activity"/>
    <property type="evidence" value="ECO:0007669"/>
    <property type="project" value="InterPro"/>
</dbReference>
<keyword evidence="5" id="KW-0560">Oxidoreductase</keyword>
<evidence type="ECO:0000256" key="4">
    <source>
        <dbReference type="ARBA" id="ARBA00022694"/>
    </source>
</evidence>
<dbReference type="EMBL" id="JADBJN010000003">
    <property type="protein sequence ID" value="KAG5671834.1"/>
    <property type="molecule type" value="Genomic_DNA"/>
</dbReference>
<evidence type="ECO:0000313" key="8">
    <source>
        <dbReference type="Proteomes" id="UP001107558"/>
    </source>
</evidence>
<dbReference type="PANTHER" id="PTHR11082:SF31">
    <property type="entry name" value="TRNA-DIHYDROURIDINE(20A_20B) SYNTHASE [NAD(P)+]-LIKE"/>
    <property type="match status" value="1"/>
</dbReference>
<evidence type="ECO:0000256" key="1">
    <source>
        <dbReference type="ARBA" id="ARBA00001917"/>
    </source>
</evidence>
<dbReference type="GO" id="GO:0050660">
    <property type="term" value="F:flavin adenine dinucleotide binding"/>
    <property type="evidence" value="ECO:0007669"/>
    <property type="project" value="InterPro"/>
</dbReference>
<proteinExistence type="predicted"/>
<comment type="caution">
    <text evidence="7">The sequence shown here is derived from an EMBL/GenBank/DDBJ whole genome shotgun (WGS) entry which is preliminary data.</text>
</comment>
<protein>
    <recommendedName>
        <fullName evidence="6">DUS-like FMN-binding domain-containing protein</fullName>
    </recommendedName>
</protein>
<dbReference type="Pfam" id="PF01207">
    <property type="entry name" value="Dus"/>
    <property type="match status" value="1"/>
</dbReference>
<keyword evidence="8" id="KW-1185">Reference proteome</keyword>
<dbReference type="OrthoDB" id="9977870at2759"/>
<evidence type="ECO:0000313" key="7">
    <source>
        <dbReference type="EMBL" id="KAG5671834.1"/>
    </source>
</evidence>
<dbReference type="CDD" id="cd02801">
    <property type="entry name" value="DUS_like_FMN"/>
    <property type="match status" value="1"/>
</dbReference>
<dbReference type="Gene3D" id="3.20.20.70">
    <property type="entry name" value="Aldolase class I"/>
    <property type="match status" value="1"/>
</dbReference>
<keyword evidence="4" id="KW-0819">tRNA processing</keyword>
<name>A0A9J6BPZ8_POLVA</name>
<evidence type="ECO:0000256" key="2">
    <source>
        <dbReference type="ARBA" id="ARBA00022630"/>
    </source>
</evidence>
<gene>
    <name evidence="7" type="ORF">PVAND_002008</name>
</gene>
<dbReference type="AlphaFoldDB" id="A0A9J6BPZ8"/>
<reference evidence="7" key="1">
    <citation type="submission" date="2021-03" db="EMBL/GenBank/DDBJ databases">
        <title>Chromosome level genome of the anhydrobiotic midge Polypedilum vanderplanki.</title>
        <authorList>
            <person name="Yoshida Y."/>
            <person name="Kikawada T."/>
            <person name="Gusev O."/>
        </authorList>
    </citation>
    <scope>NUCLEOTIDE SEQUENCE</scope>
    <source>
        <strain evidence="7">NIAS01</strain>
        <tissue evidence="7">Whole body or cell culture</tissue>
    </source>
</reference>
<dbReference type="InterPro" id="IPR018517">
    <property type="entry name" value="tRNA_hU_synthase_CS"/>
</dbReference>
<keyword evidence="2" id="KW-0285">Flavoprotein</keyword>
<dbReference type="PANTHER" id="PTHR11082">
    <property type="entry name" value="TRNA-DIHYDROURIDINE SYNTHASE"/>
    <property type="match status" value="1"/>
</dbReference>
<evidence type="ECO:0000259" key="6">
    <source>
        <dbReference type="Pfam" id="PF01207"/>
    </source>
</evidence>
<sequence length="389" mass="45393">MEEEEKPKVNIKELFRNRKNKKFLNVVAPMVRYSRLEFRSLTRKYGADLCFTPMTIASSFARNENARQVDFSTNYLDSPVIVQFASNNSIEFLYASQMIMKYVDGVDLNAGCPQSWAIADHLGCYLLRKPEIIEDIMKTARRNLPSDFSISCKIRLLKKDNIKATINMVQQLEKLDVSFITIHGRTPHEKSTRTFPVDTNALKEIKKSLHIPVIFNGDINSLEEAEKFYDITKCDGMMSARGILSNPALFANFEKTPISCVQDWIDINHMQQDKLTTQNFHHHLTFMLERILKKPDRIQFNEFTKKQQCLDFLEEKLSLTPKEIDFPKNVKCIYDDSNYHDLINDKEFINSEYSTETSQGKYFISKIYKTRNDNDDYLEFMDDCSSLFE</sequence>
<comment type="cofactor">
    <cofactor evidence="1">
        <name>FMN</name>
        <dbReference type="ChEBI" id="CHEBI:58210"/>
    </cofactor>
</comment>
<organism evidence="7 8">
    <name type="scientific">Polypedilum vanderplanki</name>
    <name type="common">Sleeping chironomid midge</name>
    <dbReference type="NCBI Taxonomy" id="319348"/>
    <lineage>
        <taxon>Eukaryota</taxon>
        <taxon>Metazoa</taxon>
        <taxon>Ecdysozoa</taxon>
        <taxon>Arthropoda</taxon>
        <taxon>Hexapoda</taxon>
        <taxon>Insecta</taxon>
        <taxon>Pterygota</taxon>
        <taxon>Neoptera</taxon>
        <taxon>Endopterygota</taxon>
        <taxon>Diptera</taxon>
        <taxon>Nematocera</taxon>
        <taxon>Chironomoidea</taxon>
        <taxon>Chironomidae</taxon>
        <taxon>Chironominae</taxon>
        <taxon>Polypedilum</taxon>
        <taxon>Polypedilum</taxon>
    </lineage>
</organism>
<accession>A0A9J6BPZ8</accession>
<dbReference type="PROSITE" id="PS01136">
    <property type="entry name" value="UPF0034"/>
    <property type="match status" value="1"/>
</dbReference>
<feature type="domain" description="DUS-like FMN-binding" evidence="6">
    <location>
        <begin position="27"/>
        <end position="258"/>
    </location>
</feature>
<dbReference type="InterPro" id="IPR035587">
    <property type="entry name" value="DUS-like_FMN-bd"/>
</dbReference>
<evidence type="ECO:0000256" key="3">
    <source>
        <dbReference type="ARBA" id="ARBA00022643"/>
    </source>
</evidence>
<evidence type="ECO:0000256" key="5">
    <source>
        <dbReference type="ARBA" id="ARBA00023002"/>
    </source>
</evidence>